<name>A0ABM1NKD6_NICVS</name>
<protein>
    <submittedName>
        <fullName evidence="3">Uncharacterized protein LOC108569994</fullName>
    </submittedName>
</protein>
<feature type="compositionally biased region" description="Basic and acidic residues" evidence="1">
    <location>
        <begin position="171"/>
        <end position="182"/>
    </location>
</feature>
<dbReference type="Proteomes" id="UP000695000">
    <property type="component" value="Unplaced"/>
</dbReference>
<accession>A0ABM1NKD6</accession>
<gene>
    <name evidence="3" type="primary">LOC108569994</name>
</gene>
<feature type="compositionally biased region" description="Polar residues" evidence="1">
    <location>
        <begin position="144"/>
        <end position="168"/>
    </location>
</feature>
<reference evidence="3" key="1">
    <citation type="submission" date="2025-08" db="UniProtKB">
        <authorList>
            <consortium name="RefSeq"/>
        </authorList>
    </citation>
    <scope>IDENTIFICATION</scope>
    <source>
        <tissue evidence="3">Whole Larva</tissue>
    </source>
</reference>
<dbReference type="GeneID" id="108569994"/>
<sequence>MEFRKNHPSNGKRRTAVPVLPPRIPTPMPSANNNNSKSSIKDAQKTVHVISKDNPQTVSKMVYKTLDNEVKTAWINPRLISKIDLEMIKSNDYKPPAERNMNGHYNHNLSHQKMHHQQNLQHLHQQQQQQQQQQQGKGPGEWEQSGSVNGRASKSRSSVLGTVPTLTHTAIDARRSASERRNATRQPQQAVNEVNKHKPSAAASATTASSSAAASTSIGMEAKSKVACYSGRSAYDEKSYIPRSLNRNRHAPANNKLLVNDKVAYQSAASCFIGHDSGVFGVYSETKYTFSVNGLPGNQAQASAAAAFFAR</sequence>
<keyword evidence="2" id="KW-1185">Reference proteome</keyword>
<feature type="region of interest" description="Disordered" evidence="1">
    <location>
        <begin position="1"/>
        <end position="41"/>
    </location>
</feature>
<feature type="compositionally biased region" description="Low complexity" evidence="1">
    <location>
        <begin position="200"/>
        <end position="216"/>
    </location>
</feature>
<feature type="compositionally biased region" description="Low complexity" evidence="1">
    <location>
        <begin position="117"/>
        <end position="135"/>
    </location>
</feature>
<proteinExistence type="predicted"/>
<evidence type="ECO:0000313" key="2">
    <source>
        <dbReference type="Proteomes" id="UP000695000"/>
    </source>
</evidence>
<evidence type="ECO:0000313" key="3">
    <source>
        <dbReference type="RefSeq" id="XP_017787286.1"/>
    </source>
</evidence>
<feature type="region of interest" description="Disordered" evidence="1">
    <location>
        <begin position="112"/>
        <end position="216"/>
    </location>
</feature>
<organism evidence="2 3">
    <name type="scientific">Nicrophorus vespilloides</name>
    <name type="common">Boreal carrion beetle</name>
    <dbReference type="NCBI Taxonomy" id="110193"/>
    <lineage>
        <taxon>Eukaryota</taxon>
        <taxon>Metazoa</taxon>
        <taxon>Ecdysozoa</taxon>
        <taxon>Arthropoda</taxon>
        <taxon>Hexapoda</taxon>
        <taxon>Insecta</taxon>
        <taxon>Pterygota</taxon>
        <taxon>Neoptera</taxon>
        <taxon>Endopterygota</taxon>
        <taxon>Coleoptera</taxon>
        <taxon>Polyphaga</taxon>
        <taxon>Staphyliniformia</taxon>
        <taxon>Silphidae</taxon>
        <taxon>Nicrophorinae</taxon>
        <taxon>Nicrophorus</taxon>
    </lineage>
</organism>
<evidence type="ECO:0000256" key="1">
    <source>
        <dbReference type="SAM" id="MobiDB-lite"/>
    </source>
</evidence>
<feature type="compositionally biased region" description="Pro residues" evidence="1">
    <location>
        <begin position="19"/>
        <end position="28"/>
    </location>
</feature>
<feature type="compositionally biased region" description="Basic residues" evidence="1">
    <location>
        <begin position="1"/>
        <end position="15"/>
    </location>
</feature>
<dbReference type="RefSeq" id="XP_017787286.1">
    <property type="nucleotide sequence ID" value="XM_017931797.1"/>
</dbReference>